<dbReference type="Proteomes" id="UP000197032">
    <property type="component" value="Unassembled WGS sequence"/>
</dbReference>
<reference evidence="2" key="1">
    <citation type="journal article" date="2017" name="Appl. Environ. Microbiol.">
        <title>Genomic Analysis of Calderihabitans maritimus KKC1, a Thermophilic, Hydrogenogenic, Carboxydotrophic Bacterium Isolated from Marine Sediment.</title>
        <authorList>
            <person name="Omae K."/>
            <person name="Yoneda Y."/>
            <person name="Fukuyama Y."/>
            <person name="Yoshida T."/>
            <person name="Sako Y."/>
        </authorList>
    </citation>
    <scope>NUCLEOTIDE SEQUENCE [LARGE SCALE GENOMIC DNA]</scope>
    <source>
        <strain evidence="2">KKC1</strain>
    </source>
</reference>
<comment type="caution">
    <text evidence="1">The sequence shown here is derived from an EMBL/GenBank/DDBJ whole genome shotgun (WGS) entry which is preliminary data.</text>
</comment>
<dbReference type="OrthoDB" id="2885067at2"/>
<protein>
    <submittedName>
        <fullName evidence="1">Glutamate synthase subunit beta</fullName>
    </submittedName>
</protein>
<sequence>MVISGILVRVNPEDVQNVVSYLETIPGVSVHGVYEDSKIIVVLETETTEEAHRITSHQMAGAEGVLGVYLAYCNFEDEVLGEDREQEVH</sequence>
<dbReference type="RefSeq" id="WP_088555067.1">
    <property type="nucleotide sequence ID" value="NZ_BDGJ01000197.1"/>
</dbReference>
<evidence type="ECO:0000313" key="1">
    <source>
        <dbReference type="EMBL" id="GAW94043.1"/>
    </source>
</evidence>
<keyword evidence="2" id="KW-1185">Reference proteome</keyword>
<dbReference type="EMBL" id="BDGJ01000197">
    <property type="protein sequence ID" value="GAW94043.1"/>
    <property type="molecule type" value="Genomic_DNA"/>
</dbReference>
<proteinExistence type="predicted"/>
<dbReference type="InterPro" id="IPR005623">
    <property type="entry name" value="Chaperone_NapD_NO3_reduct"/>
</dbReference>
<dbReference type="Pfam" id="PF03927">
    <property type="entry name" value="NapD"/>
    <property type="match status" value="1"/>
</dbReference>
<dbReference type="Gene3D" id="3.30.70.920">
    <property type="match status" value="1"/>
</dbReference>
<dbReference type="AlphaFoldDB" id="A0A1Z5HWY6"/>
<gene>
    <name evidence="1" type="ORF">KKC1_31620</name>
</gene>
<evidence type="ECO:0000313" key="2">
    <source>
        <dbReference type="Proteomes" id="UP000197032"/>
    </source>
</evidence>
<organism evidence="1 2">
    <name type="scientific">Calderihabitans maritimus</name>
    <dbReference type="NCBI Taxonomy" id="1246530"/>
    <lineage>
        <taxon>Bacteria</taxon>
        <taxon>Bacillati</taxon>
        <taxon>Bacillota</taxon>
        <taxon>Clostridia</taxon>
        <taxon>Neomoorellales</taxon>
        <taxon>Calderihabitantaceae</taxon>
        <taxon>Calderihabitans</taxon>
    </lineage>
</organism>
<accession>A0A1Z5HWY6</accession>
<name>A0A1Z5HWY6_9FIRM</name>